<evidence type="ECO:0000256" key="5">
    <source>
        <dbReference type="SAM" id="Phobius"/>
    </source>
</evidence>
<keyword evidence="3 5" id="KW-1133">Transmembrane helix</keyword>
<feature type="transmembrane region" description="Helical" evidence="5">
    <location>
        <begin position="469"/>
        <end position="487"/>
    </location>
</feature>
<evidence type="ECO:0000256" key="1">
    <source>
        <dbReference type="ARBA" id="ARBA00004141"/>
    </source>
</evidence>
<dbReference type="InterPro" id="IPR011701">
    <property type="entry name" value="MFS"/>
</dbReference>
<evidence type="ECO:0000256" key="2">
    <source>
        <dbReference type="ARBA" id="ARBA00022692"/>
    </source>
</evidence>
<dbReference type="GO" id="GO:0022857">
    <property type="term" value="F:transmembrane transporter activity"/>
    <property type="evidence" value="ECO:0007669"/>
    <property type="project" value="InterPro"/>
</dbReference>
<dbReference type="SUPFAM" id="SSF103473">
    <property type="entry name" value="MFS general substrate transporter"/>
    <property type="match status" value="1"/>
</dbReference>
<dbReference type="Gene3D" id="1.20.1250.20">
    <property type="entry name" value="MFS general substrate transporter like domains"/>
    <property type="match status" value="1"/>
</dbReference>
<dbReference type="GO" id="GO:0005886">
    <property type="term" value="C:plasma membrane"/>
    <property type="evidence" value="ECO:0007669"/>
    <property type="project" value="TreeGrafter"/>
</dbReference>
<evidence type="ECO:0000313" key="6">
    <source>
        <dbReference type="EMBL" id="KAI1617145.1"/>
    </source>
</evidence>
<dbReference type="Proteomes" id="UP001203852">
    <property type="component" value="Unassembled WGS sequence"/>
</dbReference>
<protein>
    <submittedName>
        <fullName evidence="6">Major facilitator superfamily domain-containing protein</fullName>
    </submittedName>
</protein>
<gene>
    <name evidence="6" type="ORF">EDD36DRAFT_484897</name>
</gene>
<organism evidence="6 7">
    <name type="scientific">Exophiala viscosa</name>
    <dbReference type="NCBI Taxonomy" id="2486360"/>
    <lineage>
        <taxon>Eukaryota</taxon>
        <taxon>Fungi</taxon>
        <taxon>Dikarya</taxon>
        <taxon>Ascomycota</taxon>
        <taxon>Pezizomycotina</taxon>
        <taxon>Eurotiomycetes</taxon>
        <taxon>Chaetothyriomycetidae</taxon>
        <taxon>Chaetothyriales</taxon>
        <taxon>Herpotrichiellaceae</taxon>
        <taxon>Exophiala</taxon>
    </lineage>
</organism>
<sequence length="508" mass="56949">MGNSVENTFKNDAESVVRCSDSNVPGTRQITKEDGTSDVVLVPQPSSDPNDPLNWSRGRKYWHMFVILFWCFIHRSIAWTSPAWATWVVDLNTTYTDLSNGEGILVFLCAFGCLVFQPYALKYGRRLPYVVASAFVLVGLALGLAMKSIAFFYAYTALSGFGSGPVVDIMFLHQRGTWLGIYCLVLLVGNFLPPVAAGYIVDSQGWQWCFKYLLVFMSLATLLLVFGAEETLYVRDREQELASEQTAEQQGSLETTAHHHIPTNHQKATYVQRMTLFRPDTRVRIGFWAFIISPFRLLLLPAIVWASVMLSLLTFMTSVVFTTQARALGLMYFAVIIGMVFGTVLGGPFSDWIVLHLSRRNGGIMEPEYRLWAYLPVSFWAAALLILYGDGASYGVHWIVPCIGLTLIGLAMNAAAPVSMAYAFDCYNELSGETVQLTNFLRNAIGGAMTFVIQPWVNHNGAQNTSITIAVLMFVLNLSSVIFQIWGKDMRIWTAGRYRRLVEKEVYY</sequence>
<feature type="transmembrane region" description="Helical" evidence="5">
    <location>
        <begin position="104"/>
        <end position="121"/>
    </location>
</feature>
<evidence type="ECO:0000313" key="7">
    <source>
        <dbReference type="Proteomes" id="UP001203852"/>
    </source>
</evidence>
<keyword evidence="7" id="KW-1185">Reference proteome</keyword>
<evidence type="ECO:0000256" key="3">
    <source>
        <dbReference type="ARBA" id="ARBA00022989"/>
    </source>
</evidence>
<comment type="subcellular location">
    <subcellularLocation>
        <location evidence="1">Membrane</location>
        <topology evidence="1">Multi-pass membrane protein</topology>
    </subcellularLocation>
</comment>
<feature type="transmembrane region" description="Helical" evidence="5">
    <location>
        <begin position="212"/>
        <end position="228"/>
    </location>
</feature>
<feature type="transmembrane region" description="Helical" evidence="5">
    <location>
        <begin position="152"/>
        <end position="172"/>
    </location>
</feature>
<comment type="caution">
    <text evidence="6">The sequence shown here is derived from an EMBL/GenBank/DDBJ whole genome shotgun (WGS) entry which is preliminary data.</text>
</comment>
<accession>A0AAN6E2V4</accession>
<dbReference type="PANTHER" id="PTHR23502">
    <property type="entry name" value="MAJOR FACILITATOR SUPERFAMILY"/>
    <property type="match status" value="1"/>
</dbReference>
<keyword evidence="2 5" id="KW-0812">Transmembrane</keyword>
<dbReference type="EMBL" id="MU404351">
    <property type="protein sequence ID" value="KAI1617145.1"/>
    <property type="molecule type" value="Genomic_DNA"/>
</dbReference>
<feature type="transmembrane region" description="Helical" evidence="5">
    <location>
        <begin position="395"/>
        <end position="419"/>
    </location>
</feature>
<proteinExistence type="predicted"/>
<feature type="transmembrane region" description="Helical" evidence="5">
    <location>
        <begin position="179"/>
        <end position="200"/>
    </location>
</feature>
<feature type="transmembrane region" description="Helical" evidence="5">
    <location>
        <begin position="327"/>
        <end position="350"/>
    </location>
</feature>
<evidence type="ECO:0000256" key="4">
    <source>
        <dbReference type="ARBA" id="ARBA00023136"/>
    </source>
</evidence>
<dbReference type="AlphaFoldDB" id="A0AAN6E2V4"/>
<dbReference type="InterPro" id="IPR036259">
    <property type="entry name" value="MFS_trans_sf"/>
</dbReference>
<feature type="transmembrane region" description="Helical" evidence="5">
    <location>
        <begin position="128"/>
        <end position="146"/>
    </location>
</feature>
<reference evidence="6" key="1">
    <citation type="journal article" date="2022" name="bioRxiv">
        <title>Deciphering the potential niche of two novel black yeast fungi from a biological soil crust based on their genomes, phenotypes, and melanin regulation.</title>
        <authorList>
            <consortium name="DOE Joint Genome Institute"/>
            <person name="Carr E.C."/>
            <person name="Barton Q."/>
            <person name="Grambo S."/>
            <person name="Sullivan M."/>
            <person name="Renfro C.M."/>
            <person name="Kuo A."/>
            <person name="Pangilinan J."/>
            <person name="Lipzen A."/>
            <person name="Keymanesh K."/>
            <person name="Savage E."/>
            <person name="Barry K."/>
            <person name="Grigoriev I.V."/>
            <person name="Riekhof W.R."/>
            <person name="Harris S.S."/>
        </authorList>
    </citation>
    <scope>NUCLEOTIDE SEQUENCE</scope>
    <source>
        <strain evidence="6">JF 03-4F</strain>
    </source>
</reference>
<dbReference type="Pfam" id="PF07690">
    <property type="entry name" value="MFS_1"/>
    <property type="match status" value="1"/>
</dbReference>
<dbReference type="PANTHER" id="PTHR23502:SF34">
    <property type="entry name" value="PROTEIN HOL1"/>
    <property type="match status" value="1"/>
</dbReference>
<feature type="transmembrane region" description="Helical" evidence="5">
    <location>
        <begin position="371"/>
        <end position="389"/>
    </location>
</feature>
<name>A0AAN6E2V4_9EURO</name>
<keyword evidence="4 5" id="KW-0472">Membrane</keyword>
<feature type="transmembrane region" description="Helical" evidence="5">
    <location>
        <begin position="61"/>
        <end position="84"/>
    </location>
</feature>
<feature type="transmembrane region" description="Helical" evidence="5">
    <location>
        <begin position="297"/>
        <end position="321"/>
    </location>
</feature>